<gene>
    <name evidence="2" type="ORF">APZ00_21425</name>
</gene>
<evidence type="ECO:0000256" key="1">
    <source>
        <dbReference type="SAM" id="MobiDB-lite"/>
    </source>
</evidence>
<sequence length="248" mass="27011">MSKASQAQEPSMEEILASIRRIISDEEAPAAKKTAPAAPELVAEMPQVNEMPEEEEAGMSQDDLDKLFDMAGDDDDDDGDAAIDDDIAAFEADEDLADEDVLELTEELAVEEEEEDDPFAMVEGMPDTMDDDAGDIAFMEDGDEPAPAPRLAPQPARSSAAEGLSPVSMDNLDPLDEETPLVSDMAGAAVSAAFENLSSTILSANARTLEDLVKEMLRPMLKSWLDQNLPVMVERLVRQEIERVVRKR</sequence>
<feature type="region of interest" description="Disordered" evidence="1">
    <location>
        <begin position="50"/>
        <end position="82"/>
    </location>
</feature>
<reference evidence="2 3" key="1">
    <citation type="submission" date="2015-10" db="EMBL/GenBank/DDBJ databases">
        <title>The world's first case of liver abscess caused by Pannonibacter phragmitetus.</title>
        <authorList>
            <person name="Ming D."/>
            <person name="Wang M."/>
            <person name="Zhou Y."/>
            <person name="Jiang T."/>
            <person name="Hu S."/>
        </authorList>
    </citation>
    <scope>NUCLEOTIDE SEQUENCE [LARGE SCALE GENOMIC DNA]</scope>
    <source>
        <strain evidence="2 3">31801</strain>
    </source>
</reference>
<dbReference type="AlphaFoldDB" id="A0A0U3MYE9"/>
<feature type="compositionally biased region" description="Acidic residues" evidence="1">
    <location>
        <begin position="108"/>
        <end position="118"/>
    </location>
</feature>
<dbReference type="KEGG" id="pphr:APZ00_21425"/>
<feature type="compositionally biased region" description="Acidic residues" evidence="1">
    <location>
        <begin position="128"/>
        <end position="144"/>
    </location>
</feature>
<name>A0A0U3MYE9_9HYPH</name>
<dbReference type="STRING" id="121719.APZ00_21425"/>
<evidence type="ECO:0008006" key="4">
    <source>
        <dbReference type="Google" id="ProtNLM"/>
    </source>
</evidence>
<keyword evidence="3" id="KW-1185">Reference proteome</keyword>
<evidence type="ECO:0000313" key="3">
    <source>
        <dbReference type="Proteomes" id="UP000064921"/>
    </source>
</evidence>
<dbReference type="Pfam" id="PF10691">
    <property type="entry name" value="DUF2497"/>
    <property type="match status" value="1"/>
</dbReference>
<accession>A0A0U3MYE9</accession>
<organism evidence="2 3">
    <name type="scientific">Pannonibacter phragmitetus</name>
    <dbReference type="NCBI Taxonomy" id="121719"/>
    <lineage>
        <taxon>Bacteria</taxon>
        <taxon>Pseudomonadati</taxon>
        <taxon>Pseudomonadota</taxon>
        <taxon>Alphaproteobacteria</taxon>
        <taxon>Hyphomicrobiales</taxon>
        <taxon>Stappiaceae</taxon>
        <taxon>Pannonibacter</taxon>
    </lineage>
</organism>
<proteinExistence type="predicted"/>
<dbReference type="InterPro" id="IPR019632">
    <property type="entry name" value="DUF2497"/>
</dbReference>
<feature type="region of interest" description="Disordered" evidence="1">
    <location>
        <begin position="108"/>
        <end position="171"/>
    </location>
</feature>
<evidence type="ECO:0000313" key="2">
    <source>
        <dbReference type="EMBL" id="ALV29287.1"/>
    </source>
</evidence>
<protein>
    <recommendedName>
        <fullName evidence="4">Pole-organizing protein PopZ</fullName>
    </recommendedName>
</protein>
<dbReference type="EMBL" id="CP013068">
    <property type="protein sequence ID" value="ALV29287.1"/>
    <property type="molecule type" value="Genomic_DNA"/>
</dbReference>
<dbReference type="Proteomes" id="UP000064921">
    <property type="component" value="Chromosome"/>
</dbReference>
<feature type="compositionally biased region" description="Acidic residues" evidence="1">
    <location>
        <begin position="71"/>
        <end position="82"/>
    </location>
</feature>